<dbReference type="SFLD" id="SFLDG01082">
    <property type="entry name" value="B12-binding_domain_containing"/>
    <property type="match status" value="1"/>
</dbReference>
<dbReference type="InterPro" id="IPR007197">
    <property type="entry name" value="rSAM"/>
</dbReference>
<name>X0T281_9ZZZZ</name>
<dbReference type="InterPro" id="IPR034466">
    <property type="entry name" value="Methyltransferase_Class_B"/>
</dbReference>
<keyword evidence="2" id="KW-0949">S-adenosyl-L-methionine</keyword>
<evidence type="ECO:0000256" key="5">
    <source>
        <dbReference type="ARBA" id="ARBA00023014"/>
    </source>
</evidence>
<dbReference type="CDD" id="cd01335">
    <property type="entry name" value="Radical_SAM"/>
    <property type="match status" value="1"/>
</dbReference>
<dbReference type="GO" id="GO:0051539">
    <property type="term" value="F:4 iron, 4 sulfur cluster binding"/>
    <property type="evidence" value="ECO:0007669"/>
    <property type="project" value="UniProtKB-KW"/>
</dbReference>
<dbReference type="Gene3D" id="3.40.50.280">
    <property type="entry name" value="Cobalamin-binding domain"/>
    <property type="match status" value="1"/>
</dbReference>
<dbReference type="EMBL" id="BARS01005231">
    <property type="protein sequence ID" value="GAF70150.1"/>
    <property type="molecule type" value="Genomic_DNA"/>
</dbReference>
<protein>
    <submittedName>
        <fullName evidence="8">Uncharacterized protein</fullName>
    </submittedName>
</protein>
<keyword evidence="4" id="KW-0408">Iron</keyword>
<evidence type="ECO:0000256" key="2">
    <source>
        <dbReference type="ARBA" id="ARBA00022691"/>
    </source>
</evidence>
<evidence type="ECO:0000256" key="1">
    <source>
        <dbReference type="ARBA" id="ARBA00001966"/>
    </source>
</evidence>
<dbReference type="PROSITE" id="PS51332">
    <property type="entry name" value="B12_BINDING"/>
    <property type="match status" value="1"/>
</dbReference>
<feature type="domain" description="B12-binding" evidence="6">
    <location>
        <begin position="1"/>
        <end position="120"/>
    </location>
</feature>
<comment type="cofactor">
    <cofactor evidence="1">
        <name>[4Fe-4S] cluster</name>
        <dbReference type="ChEBI" id="CHEBI:49883"/>
    </cofactor>
</comment>
<reference evidence="8" key="1">
    <citation type="journal article" date="2014" name="Front. Microbiol.">
        <title>High frequency of phylogenetically diverse reductive dehalogenase-homologous genes in deep subseafloor sedimentary metagenomes.</title>
        <authorList>
            <person name="Kawai M."/>
            <person name="Futagami T."/>
            <person name="Toyoda A."/>
            <person name="Takaki Y."/>
            <person name="Nishi S."/>
            <person name="Hori S."/>
            <person name="Arai W."/>
            <person name="Tsubouchi T."/>
            <person name="Morono Y."/>
            <person name="Uchiyama I."/>
            <person name="Ito T."/>
            <person name="Fujiyama A."/>
            <person name="Inagaki F."/>
            <person name="Takami H."/>
        </authorList>
    </citation>
    <scope>NUCLEOTIDE SEQUENCE</scope>
    <source>
        <strain evidence="8">Expedition CK06-06</strain>
    </source>
</reference>
<dbReference type="PANTHER" id="PTHR43409:SF16">
    <property type="entry name" value="SLR0320 PROTEIN"/>
    <property type="match status" value="1"/>
</dbReference>
<dbReference type="AlphaFoldDB" id="X0T281"/>
<dbReference type="PANTHER" id="PTHR43409">
    <property type="entry name" value="ANAEROBIC MAGNESIUM-PROTOPORPHYRIN IX MONOMETHYL ESTER CYCLASE-RELATED"/>
    <property type="match status" value="1"/>
</dbReference>
<comment type="caution">
    <text evidence="8">The sequence shown here is derived from an EMBL/GenBank/DDBJ whole genome shotgun (WGS) entry which is preliminary data.</text>
</comment>
<feature type="non-terminal residue" evidence="8">
    <location>
        <position position="1"/>
    </location>
</feature>
<dbReference type="InterPro" id="IPR051198">
    <property type="entry name" value="BchE-like"/>
</dbReference>
<dbReference type="InterPro" id="IPR036724">
    <property type="entry name" value="Cobalamin-bd_sf"/>
</dbReference>
<evidence type="ECO:0000256" key="3">
    <source>
        <dbReference type="ARBA" id="ARBA00022723"/>
    </source>
</evidence>
<dbReference type="InterPro" id="IPR058240">
    <property type="entry name" value="rSAM_sf"/>
</dbReference>
<dbReference type="Pfam" id="PF02310">
    <property type="entry name" value="B12-binding"/>
    <property type="match status" value="1"/>
</dbReference>
<keyword evidence="3" id="KW-0479">Metal-binding</keyword>
<sequence length="440" mass="49526">FPEGLGILATCLGEAGHEVEGLDINAHRYTKEEVAAKIAAAEYDLVGMGGLITVYGYMAWFTGICKQYHPDKPVILGGNAVTPIPRLIMENTRADAACVGEGELTIVEVADALAEGRSLAGIAGIWYREGDGTVRQNARRPVIRDLDTIPLADRDVFPTAIYTANTVGSVNRRKWIDGEAVEEAVEKRSFMVRVSRGCPFRCRFCYHDFMGEKFRVRSPQAVISEMEYLKDRFAVNYFGLGDDMATFNRKTFSRICELIQERMPDIRFFTSLRGNLATDEYLQLLRDSGCEMVCYGLESGSQRILDAMDKRVTIEQQRNAVLLTQKHFGWADTTFIVGFPGETEETVRETINFCKDVDLEPEAIFYATPYPGTWLYGEALRRGLITNEHEFLLSLGEQGERPVVNFTEWSDEELIAIKENMARELNAWNKEFTADGKMTG</sequence>
<accession>X0T281</accession>
<dbReference type="SFLD" id="SFLDG01123">
    <property type="entry name" value="methyltransferase_(Class_B)"/>
    <property type="match status" value="1"/>
</dbReference>
<evidence type="ECO:0000259" key="6">
    <source>
        <dbReference type="PROSITE" id="PS51332"/>
    </source>
</evidence>
<dbReference type="GO" id="GO:0003824">
    <property type="term" value="F:catalytic activity"/>
    <property type="evidence" value="ECO:0007669"/>
    <property type="project" value="InterPro"/>
</dbReference>
<dbReference type="InterPro" id="IPR006638">
    <property type="entry name" value="Elp3/MiaA/NifB-like_rSAM"/>
</dbReference>
<dbReference type="PROSITE" id="PS51918">
    <property type="entry name" value="RADICAL_SAM"/>
    <property type="match status" value="1"/>
</dbReference>
<feature type="non-terminal residue" evidence="8">
    <location>
        <position position="440"/>
    </location>
</feature>
<keyword evidence="5" id="KW-0411">Iron-sulfur</keyword>
<proteinExistence type="predicted"/>
<organism evidence="8">
    <name type="scientific">marine sediment metagenome</name>
    <dbReference type="NCBI Taxonomy" id="412755"/>
    <lineage>
        <taxon>unclassified sequences</taxon>
        <taxon>metagenomes</taxon>
        <taxon>ecological metagenomes</taxon>
    </lineage>
</organism>
<dbReference type="InterPro" id="IPR006158">
    <property type="entry name" value="Cobalamin-bd"/>
</dbReference>
<dbReference type="GO" id="GO:0046872">
    <property type="term" value="F:metal ion binding"/>
    <property type="evidence" value="ECO:0007669"/>
    <property type="project" value="UniProtKB-KW"/>
</dbReference>
<evidence type="ECO:0000313" key="8">
    <source>
        <dbReference type="EMBL" id="GAF70150.1"/>
    </source>
</evidence>
<dbReference type="GO" id="GO:0005829">
    <property type="term" value="C:cytosol"/>
    <property type="evidence" value="ECO:0007669"/>
    <property type="project" value="TreeGrafter"/>
</dbReference>
<dbReference type="SFLD" id="SFLDS00029">
    <property type="entry name" value="Radical_SAM"/>
    <property type="match status" value="1"/>
</dbReference>
<dbReference type="Gene3D" id="3.80.30.20">
    <property type="entry name" value="tm_1862 like domain"/>
    <property type="match status" value="1"/>
</dbReference>
<dbReference type="Pfam" id="PF04055">
    <property type="entry name" value="Radical_SAM"/>
    <property type="match status" value="1"/>
</dbReference>
<dbReference type="InterPro" id="IPR023404">
    <property type="entry name" value="rSAM_horseshoe"/>
</dbReference>
<dbReference type="SMART" id="SM00729">
    <property type="entry name" value="Elp3"/>
    <property type="match status" value="1"/>
</dbReference>
<evidence type="ECO:0000256" key="4">
    <source>
        <dbReference type="ARBA" id="ARBA00023004"/>
    </source>
</evidence>
<evidence type="ECO:0000259" key="7">
    <source>
        <dbReference type="PROSITE" id="PS51918"/>
    </source>
</evidence>
<feature type="domain" description="Radical SAM core" evidence="7">
    <location>
        <begin position="184"/>
        <end position="411"/>
    </location>
</feature>
<dbReference type="GO" id="GO:0031419">
    <property type="term" value="F:cobalamin binding"/>
    <property type="evidence" value="ECO:0007669"/>
    <property type="project" value="InterPro"/>
</dbReference>
<gene>
    <name evidence="8" type="ORF">S01H1_10241</name>
</gene>
<dbReference type="SUPFAM" id="SSF52242">
    <property type="entry name" value="Cobalamin (vitamin B12)-binding domain"/>
    <property type="match status" value="1"/>
</dbReference>
<dbReference type="SUPFAM" id="SSF102114">
    <property type="entry name" value="Radical SAM enzymes"/>
    <property type="match status" value="1"/>
</dbReference>
<dbReference type="CDD" id="cd02068">
    <property type="entry name" value="radical_SAM_B12_BD"/>
    <property type="match status" value="1"/>
</dbReference>